<sequence length="267" mass="29817">MTFRIDDYLTRIGLSQPESTAAGLAQLQQAQLNAIAFENIDPLLGILPNLEMSAMVEKVLKQGRGGYCFELNGLLASALDELGFNYQPIMARVRMGRSEGGPRHHLAFIVEADGESWLVDAGFGGPAARFPLLLNSQQEQQQAHDIYRIRYEAASGENVLEQYQPDGWFALYSFDRAAVRRCDMDAANMLCATWEQSLLARNLLLCRYTEFGRIQLFNSNFSEFRAGAQHSLTIETVEQLNTLVRNDFGIAVTDSKLTYIAKHLGLA</sequence>
<dbReference type="SUPFAM" id="SSF54001">
    <property type="entry name" value="Cysteine proteinases"/>
    <property type="match status" value="1"/>
</dbReference>
<dbReference type="PRINTS" id="PR01543">
    <property type="entry name" value="ANATRNSFRASE"/>
</dbReference>
<name>G0A608_METMM</name>
<organism evidence="3 4">
    <name type="scientific">Methylomonas methanica (strain DSM 25384 / MC09)</name>
    <dbReference type="NCBI Taxonomy" id="857087"/>
    <lineage>
        <taxon>Bacteria</taxon>
        <taxon>Pseudomonadati</taxon>
        <taxon>Pseudomonadota</taxon>
        <taxon>Gammaproteobacteria</taxon>
        <taxon>Methylococcales</taxon>
        <taxon>Methylococcaceae</taxon>
        <taxon>Methylomonas</taxon>
    </lineage>
</organism>
<protein>
    <submittedName>
        <fullName evidence="3">N-hydroxyarylamine O-acetyltransferase</fullName>
    </submittedName>
</protein>
<dbReference type="RefSeq" id="WP_013818702.1">
    <property type="nucleotide sequence ID" value="NC_015572.1"/>
</dbReference>
<keyword evidence="4" id="KW-1185">Reference proteome</keyword>
<dbReference type="Gene3D" id="3.30.2140.10">
    <property type="entry name" value="Arylamine N-acetyltransferase"/>
    <property type="match status" value="1"/>
</dbReference>
<reference evidence="3 4" key="1">
    <citation type="journal article" date="2011" name="J. Bacteriol.">
        <title>Complete Genome Sequence of the Aerobic Marine Methanotroph Methylomonas methanica MC09.</title>
        <authorList>
            <person name="Boden R."/>
            <person name="Cunliffe M."/>
            <person name="Scanlan J."/>
            <person name="Moussard H."/>
            <person name="Kits K.D."/>
            <person name="Klotz M.G."/>
            <person name="Jetten M.S."/>
            <person name="Vuilleumier S."/>
            <person name="Han J."/>
            <person name="Peters L."/>
            <person name="Mikhailova N."/>
            <person name="Teshima H."/>
            <person name="Tapia R."/>
            <person name="Kyrpides N."/>
            <person name="Ivanova N."/>
            <person name="Pagani I."/>
            <person name="Cheng J.F."/>
            <person name="Goodwin L."/>
            <person name="Han C."/>
            <person name="Hauser L."/>
            <person name="Land M.L."/>
            <person name="Lapidus A."/>
            <person name="Lucas S."/>
            <person name="Pitluck S."/>
            <person name="Woyke T."/>
            <person name="Stein L."/>
            <person name="Murrell J.C."/>
        </authorList>
    </citation>
    <scope>NUCLEOTIDE SEQUENCE [LARGE SCALE GENOMIC DNA]</scope>
    <source>
        <strain evidence="3 4">MC09</strain>
    </source>
</reference>
<dbReference type="OrthoDB" id="7181050at2"/>
<dbReference type="STRING" id="857087.Metme_2052"/>
<evidence type="ECO:0000313" key="4">
    <source>
        <dbReference type="Proteomes" id="UP000008888"/>
    </source>
</evidence>
<evidence type="ECO:0000256" key="2">
    <source>
        <dbReference type="RuleBase" id="RU003452"/>
    </source>
</evidence>
<accession>G0A608</accession>
<keyword evidence="3" id="KW-0808">Transferase</keyword>
<dbReference type="EMBL" id="CP002738">
    <property type="protein sequence ID" value="AEG00458.1"/>
    <property type="molecule type" value="Genomic_DNA"/>
</dbReference>
<evidence type="ECO:0000256" key="1">
    <source>
        <dbReference type="ARBA" id="ARBA00006547"/>
    </source>
</evidence>
<dbReference type="AlphaFoldDB" id="G0A608"/>
<dbReference type="HOGENOM" id="CLU_049918_1_1_6"/>
<dbReference type="GO" id="GO:0016407">
    <property type="term" value="F:acetyltransferase activity"/>
    <property type="evidence" value="ECO:0007669"/>
    <property type="project" value="InterPro"/>
</dbReference>
<comment type="similarity">
    <text evidence="1 2">Belongs to the arylamine N-acetyltransferase family.</text>
</comment>
<proteinExistence type="inferred from homology"/>
<dbReference type="Proteomes" id="UP000008888">
    <property type="component" value="Chromosome"/>
</dbReference>
<dbReference type="InterPro" id="IPR038765">
    <property type="entry name" value="Papain-like_cys_pep_sf"/>
</dbReference>
<dbReference type="eggNOG" id="COG2162">
    <property type="taxonomic scope" value="Bacteria"/>
</dbReference>
<dbReference type="InterPro" id="IPR001447">
    <property type="entry name" value="Arylamine_N-AcTrfase"/>
</dbReference>
<dbReference type="KEGG" id="mmt:Metme_2052"/>
<gene>
    <name evidence="3" type="ordered locus">Metme_2052</name>
</gene>
<dbReference type="Pfam" id="PF00797">
    <property type="entry name" value="Acetyltransf_2"/>
    <property type="match status" value="1"/>
</dbReference>
<reference key="2">
    <citation type="submission" date="2011-05" db="EMBL/GenBank/DDBJ databases">
        <title>Complete genome sequence of the aerobic marine methanotroph Methylomonas methanica MC09.</title>
        <authorList>
            <person name="Boden R."/>
            <person name="Cunliffe M."/>
            <person name="Scanlan J."/>
            <person name="Moussard H."/>
            <person name="Kits K.D."/>
            <person name="Klotz M."/>
            <person name="Jetten M."/>
            <person name="Vuilleumier S."/>
            <person name="Han J."/>
            <person name="Peters L."/>
            <person name="Mikhailova N."/>
            <person name="Teshima H."/>
            <person name="Tapia R."/>
            <person name="Kyrpides N."/>
            <person name="Ivanova N."/>
            <person name="Pagani I."/>
            <person name="Cheng J.-F."/>
            <person name="Goodwin L."/>
            <person name="Han C."/>
            <person name="Hauser L."/>
            <person name="Land M."/>
            <person name="Lapidus A."/>
            <person name="Lucas S."/>
            <person name="Pitluck S."/>
            <person name="Woyke T."/>
            <person name="Stein L.Y."/>
            <person name="Murrell C."/>
        </authorList>
    </citation>
    <scope>NUCLEOTIDE SEQUENCE</scope>
    <source>
        <strain>MC09</strain>
    </source>
</reference>
<reference evidence="4" key="3">
    <citation type="submission" date="2011-05" db="EMBL/GenBank/DDBJ databases">
        <title>Complete sequence of Methylomonas methanica MC09.</title>
        <authorList>
            <consortium name="US DOE Joint Genome Institute"/>
            <person name="Lucas S."/>
            <person name="Han J."/>
            <person name="Lapidus A."/>
            <person name="Cheng J.-F."/>
            <person name="Goodwin L."/>
            <person name="Pitluck S."/>
            <person name="Peters L."/>
            <person name="Mikhailova N."/>
            <person name="Teshima H."/>
            <person name="Han C."/>
            <person name="Tapia R."/>
            <person name="Land M."/>
            <person name="Hauser L."/>
            <person name="Kyrpides N."/>
            <person name="Ivanova N."/>
            <person name="Pagani I."/>
            <person name="Stein L."/>
            <person name="Woyke T."/>
        </authorList>
    </citation>
    <scope>NUCLEOTIDE SEQUENCE [LARGE SCALE GENOMIC DNA]</scope>
    <source>
        <strain evidence="4">MC09</strain>
    </source>
</reference>
<dbReference type="Gene3D" id="2.40.128.150">
    <property type="entry name" value="Cysteine proteinases"/>
    <property type="match status" value="1"/>
</dbReference>
<evidence type="ECO:0000313" key="3">
    <source>
        <dbReference type="EMBL" id="AEG00458.1"/>
    </source>
</evidence>
<dbReference type="PANTHER" id="PTHR11786">
    <property type="entry name" value="N-HYDROXYARYLAMINE O-ACETYLTRANSFERASE"/>
    <property type="match status" value="1"/>
</dbReference>
<dbReference type="PANTHER" id="PTHR11786:SF0">
    <property type="entry name" value="ARYLAMINE N-ACETYLTRANSFERASE 4-RELATED"/>
    <property type="match status" value="1"/>
</dbReference>